<evidence type="ECO:0000259" key="2">
    <source>
        <dbReference type="Pfam" id="PF07859"/>
    </source>
</evidence>
<dbReference type="InterPro" id="IPR013094">
    <property type="entry name" value="AB_hydrolase_3"/>
</dbReference>
<gene>
    <name evidence="3" type="ORF">HMPREF0063_12601</name>
</gene>
<dbReference type="Pfam" id="PF07859">
    <property type="entry name" value="Abhydrolase_3"/>
    <property type="match status" value="1"/>
</dbReference>
<dbReference type="Proteomes" id="UP000003111">
    <property type="component" value="Unassembled WGS sequence"/>
</dbReference>
<dbReference type="eggNOG" id="COG0657">
    <property type="taxonomic scope" value="Bacteria"/>
</dbReference>
<dbReference type="PANTHER" id="PTHR48081">
    <property type="entry name" value="AB HYDROLASE SUPERFAMILY PROTEIN C4A8.06C"/>
    <property type="match status" value="1"/>
</dbReference>
<protein>
    <submittedName>
        <fullName evidence="3">Hydrolase, alpha/beta domain protein</fullName>
    </submittedName>
</protein>
<dbReference type="AlphaFoldDB" id="E2SEZ2"/>
<feature type="domain" description="Alpha/beta hydrolase fold-3" evidence="2">
    <location>
        <begin position="100"/>
        <end position="305"/>
    </location>
</feature>
<dbReference type="Gene3D" id="3.40.50.1820">
    <property type="entry name" value="alpha/beta hydrolase"/>
    <property type="match status" value="1"/>
</dbReference>
<reference evidence="3" key="1">
    <citation type="submission" date="2010-08" db="EMBL/GenBank/DDBJ databases">
        <authorList>
            <person name="Muzny D."/>
            <person name="Qin X."/>
            <person name="Buhay C."/>
            <person name="Dugan-Rocha S."/>
            <person name="Ding Y."/>
            <person name="Chen G."/>
            <person name="Hawes A."/>
            <person name="Holder M."/>
            <person name="Jhangiani S."/>
            <person name="Johnson A."/>
            <person name="Khan Z."/>
            <person name="Li Z."/>
            <person name="Liu W."/>
            <person name="Liu X."/>
            <person name="Perez L."/>
            <person name="Shen H."/>
            <person name="Wang Q."/>
            <person name="Watt J."/>
            <person name="Xi L."/>
            <person name="Xin Y."/>
            <person name="Zhou J."/>
            <person name="Deng J."/>
            <person name="Jiang H."/>
            <person name="Liu Y."/>
            <person name="Qu J."/>
            <person name="Song X.-Z."/>
            <person name="Zhang L."/>
            <person name="Villasana D."/>
            <person name="Johnson A."/>
            <person name="Liu J."/>
            <person name="Liyanage D."/>
            <person name="Lorensuhewa L."/>
            <person name="Robinson T."/>
            <person name="Song A."/>
            <person name="Song B.-B."/>
            <person name="Dinh H."/>
            <person name="Thornton R."/>
            <person name="Coyle M."/>
            <person name="Francisco L."/>
            <person name="Jackson L."/>
            <person name="Javaid M."/>
            <person name="Korchina V."/>
            <person name="Kovar C."/>
            <person name="Mata R."/>
            <person name="Mathew T."/>
            <person name="Ngo R."/>
            <person name="Nguyen L."/>
            <person name="Nguyen N."/>
            <person name="Okwuonu G."/>
            <person name="Ongeri F."/>
            <person name="Pham C."/>
            <person name="Simmons D."/>
            <person name="Wilczek-Boney K."/>
            <person name="Hale W."/>
            <person name="Jakkamsetti A."/>
            <person name="Pham P."/>
            <person name="Ruth R."/>
            <person name="San Lucas F."/>
            <person name="Warren J."/>
            <person name="Zhang J."/>
            <person name="Zhao Z."/>
            <person name="Zhou C."/>
            <person name="Zhu D."/>
            <person name="Lee S."/>
            <person name="Bess C."/>
            <person name="Blankenburg K."/>
            <person name="Forbes L."/>
            <person name="Fu Q."/>
            <person name="Gubbala S."/>
            <person name="Hirani K."/>
            <person name="Jayaseelan J.C."/>
            <person name="Lara F."/>
            <person name="Munidasa M."/>
            <person name="Palculict T."/>
            <person name="Patil S."/>
            <person name="Pu L.-L."/>
            <person name="Saada N."/>
            <person name="Tang L."/>
            <person name="Weissenberger G."/>
            <person name="Zhu Y."/>
            <person name="Hemphill L."/>
            <person name="Shang Y."/>
            <person name="Youmans B."/>
            <person name="Ayvaz T."/>
            <person name="Ross M."/>
            <person name="Santibanez J."/>
            <person name="Aqrawi P."/>
            <person name="Gross S."/>
            <person name="Joshi V."/>
            <person name="Fowler G."/>
            <person name="Nazareth L."/>
            <person name="Reid J."/>
            <person name="Worley K."/>
            <person name="Petrosino J."/>
            <person name="Highlander S."/>
            <person name="Gibbs R."/>
        </authorList>
    </citation>
    <scope>NUCLEOTIDE SEQUENCE [LARGE SCALE GENOMIC DNA]</scope>
    <source>
        <strain evidence="3">DSM 15272</strain>
    </source>
</reference>
<evidence type="ECO:0000313" key="3">
    <source>
        <dbReference type="EMBL" id="EFQ82236.1"/>
    </source>
</evidence>
<evidence type="ECO:0000256" key="1">
    <source>
        <dbReference type="ARBA" id="ARBA00022801"/>
    </source>
</evidence>
<dbReference type="GO" id="GO:0016787">
    <property type="term" value="F:hydrolase activity"/>
    <property type="evidence" value="ECO:0007669"/>
    <property type="project" value="UniProtKB-KW"/>
</dbReference>
<dbReference type="STRING" id="585531.HMPREF0063_12601"/>
<dbReference type="PANTHER" id="PTHR48081:SF8">
    <property type="entry name" value="ALPHA_BETA HYDROLASE FOLD-3 DOMAIN-CONTAINING PROTEIN-RELATED"/>
    <property type="match status" value="1"/>
</dbReference>
<keyword evidence="1 3" id="KW-0378">Hydrolase</keyword>
<dbReference type="SUPFAM" id="SSF53474">
    <property type="entry name" value="alpha/beta-Hydrolases"/>
    <property type="match status" value="1"/>
</dbReference>
<sequence length="335" mass="35677">MMLKATTLAKLGLGAAGLAVSRRFASLQAVAPELRTRSLFLPMPIDNPATLQVARRLYGAASEVDPEVTVELRTAEAVGAAPTQVAVYRPPSRTEPGPALLWIHGGGFIIGTAGTSNDMCSWIARRLGIVVVSVDYRLAPEDPFPAGLDDTDTALQWLHSRAGELGVDPARIAVGGPSAGGGLAAALAQRALDEDLPVAFQLLVYPMLDDRTVLRSDHGGTGRVAWSPRSNRFAWTAYLGRPPRAQEPRPYAAAARRDDLRGLPPAWIGVGALDLFHAEDVDYAERLRAAGVPCELRVVPGMYHGADSLPVPSMRAFREEMLQALAAGLGVTVRP</sequence>
<accession>E2SEZ2</accession>
<comment type="caution">
    <text evidence="3">The sequence shown here is derived from an EMBL/GenBank/DDBJ whole genome shotgun (WGS) entry which is preliminary data.</text>
</comment>
<dbReference type="InterPro" id="IPR050300">
    <property type="entry name" value="GDXG_lipolytic_enzyme"/>
</dbReference>
<dbReference type="EMBL" id="ACLF03000010">
    <property type="protein sequence ID" value="EFQ82236.1"/>
    <property type="molecule type" value="Genomic_DNA"/>
</dbReference>
<organism evidence="3 4">
    <name type="scientific">Aeromicrobium marinum DSM 15272</name>
    <dbReference type="NCBI Taxonomy" id="585531"/>
    <lineage>
        <taxon>Bacteria</taxon>
        <taxon>Bacillati</taxon>
        <taxon>Actinomycetota</taxon>
        <taxon>Actinomycetes</taxon>
        <taxon>Propionibacteriales</taxon>
        <taxon>Nocardioidaceae</taxon>
        <taxon>Aeromicrobium</taxon>
    </lineage>
</organism>
<dbReference type="InterPro" id="IPR029058">
    <property type="entry name" value="AB_hydrolase_fold"/>
</dbReference>
<keyword evidence="4" id="KW-1185">Reference proteome</keyword>
<dbReference type="HOGENOM" id="CLU_012494_6_1_11"/>
<proteinExistence type="predicted"/>
<dbReference type="RefSeq" id="WP_007079599.1">
    <property type="nucleotide sequence ID" value="NZ_CM001024.1"/>
</dbReference>
<name>E2SEZ2_9ACTN</name>
<evidence type="ECO:0000313" key="4">
    <source>
        <dbReference type="Proteomes" id="UP000003111"/>
    </source>
</evidence>